<dbReference type="Gene3D" id="3.40.50.720">
    <property type="entry name" value="NAD(P)-binding Rossmann-like Domain"/>
    <property type="match status" value="1"/>
</dbReference>
<accession>A0A161R515</accession>
<dbReference type="InterPro" id="IPR016040">
    <property type="entry name" value="NAD(P)-bd_dom"/>
</dbReference>
<evidence type="ECO:0000313" key="3">
    <source>
        <dbReference type="Proteomes" id="UP000075787"/>
    </source>
</evidence>
<name>A0A161R515_9PROT</name>
<dbReference type="InterPro" id="IPR036291">
    <property type="entry name" value="NAD(P)-bd_dom_sf"/>
</dbReference>
<evidence type="ECO:0000313" key="2">
    <source>
        <dbReference type="EMBL" id="KYO53811.1"/>
    </source>
</evidence>
<proteinExistence type="predicted"/>
<dbReference type="PANTHER" id="PTHR48079:SF6">
    <property type="entry name" value="NAD(P)-BINDING DOMAIN-CONTAINING PROTEIN-RELATED"/>
    <property type="match status" value="1"/>
</dbReference>
<dbReference type="RefSeq" id="WP_062763413.1">
    <property type="nucleotide sequence ID" value="NZ_CP121045.1"/>
</dbReference>
<dbReference type="GeneID" id="97241966"/>
<comment type="caution">
    <text evidence="2">The sequence shown here is derived from an EMBL/GenBank/DDBJ whole genome shotgun (WGS) entry which is preliminary data.</text>
</comment>
<dbReference type="GO" id="GO:0004029">
    <property type="term" value="F:aldehyde dehydrogenase (NAD+) activity"/>
    <property type="evidence" value="ECO:0007669"/>
    <property type="project" value="TreeGrafter"/>
</dbReference>
<dbReference type="AlphaFoldDB" id="A0A161R515"/>
<dbReference type="PANTHER" id="PTHR48079">
    <property type="entry name" value="PROTEIN YEEZ"/>
    <property type="match status" value="1"/>
</dbReference>
<dbReference type="Pfam" id="PF13460">
    <property type="entry name" value="NAD_binding_10"/>
    <property type="match status" value="1"/>
</dbReference>
<reference evidence="2 3" key="1">
    <citation type="submission" date="2015-12" db="EMBL/GenBank/DDBJ databases">
        <title>Genome sequence of Tistrella mobilis MCCC 1A02139.</title>
        <authorList>
            <person name="Lu L."/>
            <person name="Lai Q."/>
            <person name="Shao Z."/>
            <person name="Qian P."/>
        </authorList>
    </citation>
    <scope>NUCLEOTIDE SEQUENCE [LARGE SCALE GENOMIC DNA]</scope>
    <source>
        <strain evidence="2 3">MCCC 1A02139</strain>
    </source>
</reference>
<sequence length="327" mass="35699">MSMSGQALVLGASGGIGGETARQLVEAGWQVRALSRRATSMPVTPGVTWLPGDAMSPDDVRQAAAGCNLILHAVNPPGYRDWHRLVLPMIDASIAAAHAVGATILLPGTIYNYGADAYPILTETSPQHPDTPKGAIRTEMERRLERAADSGVRSIVLRAGDFFGPRPGNNWFSQCLVQPGGPVRRMIHPGRPGIGHQWTYLPDMAATFLRLMAIRDRLPAFTTLHMAGHWDPDGTAMTAAIARAVGRPVRTIHLPWRLLGLAAPFVPLIHNLREMRHLWQIPIRMTNDRLRGLIGDEPHTPLDEAVRRTLTGLGCLPRAQTSQPGWR</sequence>
<feature type="domain" description="NAD(P)-binding" evidence="1">
    <location>
        <begin position="11"/>
        <end position="102"/>
    </location>
</feature>
<organism evidence="2 3">
    <name type="scientific">Tistrella mobilis</name>
    <dbReference type="NCBI Taxonomy" id="171437"/>
    <lineage>
        <taxon>Bacteria</taxon>
        <taxon>Pseudomonadati</taxon>
        <taxon>Pseudomonadota</taxon>
        <taxon>Alphaproteobacteria</taxon>
        <taxon>Geminicoccales</taxon>
        <taxon>Geminicoccaceae</taxon>
        <taxon>Tistrella</taxon>
    </lineage>
</organism>
<dbReference type="SUPFAM" id="SSF51735">
    <property type="entry name" value="NAD(P)-binding Rossmann-fold domains"/>
    <property type="match status" value="1"/>
</dbReference>
<evidence type="ECO:0000259" key="1">
    <source>
        <dbReference type="Pfam" id="PF13460"/>
    </source>
</evidence>
<dbReference type="OrthoDB" id="9801785at2"/>
<dbReference type="InterPro" id="IPR051783">
    <property type="entry name" value="NAD(P)-dependent_oxidoreduct"/>
</dbReference>
<dbReference type="GO" id="GO:0005737">
    <property type="term" value="C:cytoplasm"/>
    <property type="evidence" value="ECO:0007669"/>
    <property type="project" value="TreeGrafter"/>
</dbReference>
<gene>
    <name evidence="2" type="ORF">AUP44_26150</name>
</gene>
<dbReference type="Proteomes" id="UP000075787">
    <property type="component" value="Unassembled WGS sequence"/>
</dbReference>
<dbReference type="EMBL" id="LPZR01000106">
    <property type="protein sequence ID" value="KYO53811.1"/>
    <property type="molecule type" value="Genomic_DNA"/>
</dbReference>
<protein>
    <recommendedName>
        <fullName evidence="1">NAD(P)-binding domain-containing protein</fullName>
    </recommendedName>
</protein>